<evidence type="ECO:0000256" key="1">
    <source>
        <dbReference type="SAM" id="Coils"/>
    </source>
</evidence>
<name>A0A512RTA4_9BACT</name>
<proteinExistence type="predicted"/>
<keyword evidence="1" id="KW-0175">Coiled coil</keyword>
<reference evidence="2 3" key="1">
    <citation type="submission" date="2019-07" db="EMBL/GenBank/DDBJ databases">
        <title>Whole genome shotgun sequence of Chitinophaga cymbidii NBRC 109752.</title>
        <authorList>
            <person name="Hosoyama A."/>
            <person name="Uohara A."/>
            <person name="Ohji S."/>
            <person name="Ichikawa N."/>
        </authorList>
    </citation>
    <scope>NUCLEOTIDE SEQUENCE [LARGE SCALE GENOMIC DNA]</scope>
    <source>
        <strain evidence="2 3">NBRC 109752</strain>
    </source>
</reference>
<gene>
    <name evidence="2" type="ORF">CCY01nite_51910</name>
</gene>
<feature type="coiled-coil region" evidence="1">
    <location>
        <begin position="149"/>
        <end position="176"/>
    </location>
</feature>
<organism evidence="2 3">
    <name type="scientific">Chitinophaga cymbidii</name>
    <dbReference type="NCBI Taxonomy" id="1096750"/>
    <lineage>
        <taxon>Bacteria</taxon>
        <taxon>Pseudomonadati</taxon>
        <taxon>Bacteroidota</taxon>
        <taxon>Chitinophagia</taxon>
        <taxon>Chitinophagales</taxon>
        <taxon>Chitinophagaceae</taxon>
        <taxon>Chitinophaga</taxon>
    </lineage>
</organism>
<comment type="caution">
    <text evidence="2">The sequence shown here is derived from an EMBL/GenBank/DDBJ whole genome shotgun (WGS) entry which is preliminary data.</text>
</comment>
<evidence type="ECO:0000313" key="2">
    <source>
        <dbReference type="EMBL" id="GEP98931.1"/>
    </source>
</evidence>
<sequence length="176" mass="19181">MNIASTGPGIELAFTGNNPANIYSTAALYLLTATGHPLHFGSNGINSRAILDVDGNFGIGTTDTKGYKLAVNGNAIFTKVKVKTFAGWPDYVFDENYQLPSLKTLGDYVKSEKHLPGIPSAREIAENGQDIGEINMQLLKKVEELTLYLLDHNKKIEALLEKVASLEKENKALRSN</sequence>
<keyword evidence="3" id="KW-1185">Reference proteome</keyword>
<accession>A0A512RTA4</accession>
<evidence type="ECO:0008006" key="4">
    <source>
        <dbReference type="Google" id="ProtNLM"/>
    </source>
</evidence>
<dbReference type="EMBL" id="BKAU01000010">
    <property type="protein sequence ID" value="GEP98931.1"/>
    <property type="molecule type" value="Genomic_DNA"/>
</dbReference>
<protein>
    <recommendedName>
        <fullName evidence="4">Peptidase S74 domain-containing protein</fullName>
    </recommendedName>
</protein>
<dbReference type="AlphaFoldDB" id="A0A512RTA4"/>
<dbReference type="Proteomes" id="UP000321436">
    <property type="component" value="Unassembled WGS sequence"/>
</dbReference>
<evidence type="ECO:0000313" key="3">
    <source>
        <dbReference type="Proteomes" id="UP000321436"/>
    </source>
</evidence>